<evidence type="ECO:0000313" key="2">
    <source>
        <dbReference type="EMBL" id="MEW9622663.1"/>
    </source>
</evidence>
<proteinExistence type="predicted"/>
<dbReference type="PROSITE" id="PS51257">
    <property type="entry name" value="PROKAR_LIPOPROTEIN"/>
    <property type="match status" value="1"/>
</dbReference>
<sequence length="150" mass="16256">MSCKASWMAIALAAVLSACSSVPYAQRMARRQAAYAAAAGAPVRSFHFYNLYSWEPLGDSQVAVYTQVNRAWLLDVSLCQNLEFANAIGLTSFGGAVSVNFDKVLVGRGYPPCFITRIRPVDVAKLKLEQQAQRKIDAAPREQGSAPAGR</sequence>
<keyword evidence="1" id="KW-0732">Signal</keyword>
<keyword evidence="3" id="KW-1185">Reference proteome</keyword>
<organism evidence="2 3">
    <name type="scientific">Rhodanobacter geophilus</name>
    <dbReference type="NCBI Taxonomy" id="3162488"/>
    <lineage>
        <taxon>Bacteria</taxon>
        <taxon>Pseudomonadati</taxon>
        <taxon>Pseudomonadota</taxon>
        <taxon>Gammaproteobacteria</taxon>
        <taxon>Lysobacterales</taxon>
        <taxon>Rhodanobacteraceae</taxon>
        <taxon>Rhodanobacter</taxon>
    </lineage>
</organism>
<evidence type="ECO:0000256" key="1">
    <source>
        <dbReference type="SAM" id="SignalP"/>
    </source>
</evidence>
<dbReference type="EMBL" id="JBFOHL010000001">
    <property type="protein sequence ID" value="MEW9622663.1"/>
    <property type="molecule type" value="Genomic_DNA"/>
</dbReference>
<dbReference type="RefSeq" id="WP_367842980.1">
    <property type="nucleotide sequence ID" value="NZ_JBFOHL010000001.1"/>
</dbReference>
<dbReference type="InterPro" id="IPR045500">
    <property type="entry name" value="DUF6491"/>
</dbReference>
<gene>
    <name evidence="2" type="ORF">ABQJ56_00260</name>
</gene>
<feature type="signal peptide" evidence="1">
    <location>
        <begin position="1"/>
        <end position="25"/>
    </location>
</feature>
<comment type="caution">
    <text evidence="2">The sequence shown here is derived from an EMBL/GenBank/DDBJ whole genome shotgun (WGS) entry which is preliminary data.</text>
</comment>
<feature type="chain" id="PRO_5045296166" evidence="1">
    <location>
        <begin position="26"/>
        <end position="150"/>
    </location>
</feature>
<name>A0ABV3QKB6_9GAMM</name>
<dbReference type="Proteomes" id="UP001556170">
    <property type="component" value="Unassembled WGS sequence"/>
</dbReference>
<evidence type="ECO:0000313" key="3">
    <source>
        <dbReference type="Proteomes" id="UP001556170"/>
    </source>
</evidence>
<accession>A0ABV3QKB6</accession>
<dbReference type="Pfam" id="PF20101">
    <property type="entry name" value="DUF6491"/>
    <property type="match status" value="1"/>
</dbReference>
<protein>
    <submittedName>
        <fullName evidence="2">DUF6491 family protein</fullName>
    </submittedName>
</protein>
<reference evidence="2 3" key="1">
    <citation type="submission" date="2024-06" db="EMBL/GenBank/DDBJ databases">
        <authorList>
            <person name="Woo H."/>
        </authorList>
    </citation>
    <scope>NUCLEOTIDE SEQUENCE [LARGE SCALE GENOMIC DNA]</scope>
    <source>
        <strain evidence="2 3">S2-g</strain>
    </source>
</reference>